<protein>
    <submittedName>
        <fullName evidence="1">MuDR family transposase</fullName>
    </submittedName>
</protein>
<reference evidence="1 2" key="1">
    <citation type="journal article" date="2023" name="Science">
        <title>Complex scaffold remodeling in plant triterpene biosynthesis.</title>
        <authorList>
            <person name="De La Pena R."/>
            <person name="Hodgson H."/>
            <person name="Liu J.C."/>
            <person name="Stephenson M.J."/>
            <person name="Martin A.C."/>
            <person name="Owen C."/>
            <person name="Harkess A."/>
            <person name="Leebens-Mack J."/>
            <person name="Jimenez L.E."/>
            <person name="Osbourn A."/>
            <person name="Sattely E.S."/>
        </authorList>
    </citation>
    <scope>NUCLEOTIDE SEQUENCE [LARGE SCALE GENOMIC DNA]</scope>
    <source>
        <strain evidence="2">cv. JPN11</strain>
        <tissue evidence="1">Leaf</tissue>
    </source>
</reference>
<proteinExistence type="predicted"/>
<sequence length="436" mass="50111">MNTNVTINTRFGGSWQRSVERGDINIGRESMPLCVNKDILYDEFMEIVYKAHEINSTEWDIRAKAVFIDSLQRWGVPPIAANINNDITFKAFMNSNSLDYLSSMRSYCTLYLTIKRVGEVEEDVRPENDNHLHEDGETIPPFRSSKGSNPIPPMATQFQNIGQVQYTSENTSNLDWGRSRCNTEQPPLQQHLESSIWEHGVNVYEDDRTTMEGGISQSRHNIVQPPAYSSFEPNFVGTDVGVEREFRNVADEEETEVLNVCPSLVFRSSPVRAPSSSNQYMRFLPRISSDSTVVGDASSSNRQAVEVCVGHIFSTKQELRDKLGLMALNNHFQFRVYKSTRSRFEAKCIMEGCKWRIRAIKNDNDAYFQRKEREKKEKEKEKKRKKKKREGNGKEEEEEEEEETGKKKRKKKEIEQLDYGSRAAVGNSGDPETSRN</sequence>
<dbReference type="EMBL" id="CM051405">
    <property type="protein sequence ID" value="KAJ4705157.1"/>
    <property type="molecule type" value="Genomic_DNA"/>
</dbReference>
<evidence type="ECO:0000313" key="1">
    <source>
        <dbReference type="EMBL" id="KAJ4705157.1"/>
    </source>
</evidence>
<gene>
    <name evidence="1" type="ORF">OWV82_021974</name>
</gene>
<organism evidence="1 2">
    <name type="scientific">Melia azedarach</name>
    <name type="common">Chinaberry tree</name>
    <dbReference type="NCBI Taxonomy" id="155640"/>
    <lineage>
        <taxon>Eukaryota</taxon>
        <taxon>Viridiplantae</taxon>
        <taxon>Streptophyta</taxon>
        <taxon>Embryophyta</taxon>
        <taxon>Tracheophyta</taxon>
        <taxon>Spermatophyta</taxon>
        <taxon>Magnoliopsida</taxon>
        <taxon>eudicotyledons</taxon>
        <taxon>Gunneridae</taxon>
        <taxon>Pentapetalae</taxon>
        <taxon>rosids</taxon>
        <taxon>malvids</taxon>
        <taxon>Sapindales</taxon>
        <taxon>Meliaceae</taxon>
        <taxon>Melia</taxon>
    </lineage>
</organism>
<keyword evidence="2" id="KW-1185">Reference proteome</keyword>
<accession>A0ACC1X1D0</accession>
<comment type="caution">
    <text evidence="1">The sequence shown here is derived from an EMBL/GenBank/DDBJ whole genome shotgun (WGS) entry which is preliminary data.</text>
</comment>
<dbReference type="Proteomes" id="UP001164539">
    <property type="component" value="Chromosome 12"/>
</dbReference>
<name>A0ACC1X1D0_MELAZ</name>
<evidence type="ECO:0000313" key="2">
    <source>
        <dbReference type="Proteomes" id="UP001164539"/>
    </source>
</evidence>